<feature type="coiled-coil region" evidence="1">
    <location>
        <begin position="232"/>
        <end position="259"/>
    </location>
</feature>
<accession>A0A1S3Z5D1</accession>
<protein>
    <recommendedName>
        <fullName evidence="2">GAG-pre-integrase domain-containing protein</fullName>
    </recommendedName>
</protein>
<dbReference type="OMA" id="HFKENCK"/>
<keyword evidence="1" id="KW-0175">Coiled coil</keyword>
<dbReference type="OrthoDB" id="1601133at2759"/>
<dbReference type="InterPro" id="IPR025724">
    <property type="entry name" value="GAG-pre-integrase_dom"/>
</dbReference>
<dbReference type="RefSeq" id="XP_016459601.1">
    <property type="nucleotide sequence ID" value="XM_016604115.1"/>
</dbReference>
<evidence type="ECO:0000259" key="2">
    <source>
        <dbReference type="Pfam" id="PF13976"/>
    </source>
</evidence>
<sequence>MAIPPNFEEGQSAYRPPRFNVRYYGWWKTWMHDFIMAENSELWDVICDGPFVPTKNLGDPAVAIPKTRKELNDADRKAVEKNFRVKKILVCGISPDEYNRISASQSAKEIWEALQIDHEGITQVKQSKIDMLTTEYEPFRMKDDEYIQDMHTRFTSIINELHSLGETIPRNNLVRKILSVLLSSWENKVNAITEAKDLQTLTIDELSINDEDTLTVELGEAEQTRDDLVIVVVDLKETIENFKKEKDALDEKIAHIEHERDDLKVIVVDLKKTFEYVRKEKEALAERVANIKHKRDGLLVVVVDLKETIGEPKIESRLENSQKGKEVSSEAHIKIERELNSVKSSMCAELEKNKQLHEELGRVKGDLEKSLKWTSSSDAITAVYTNNGGNMQGIGFQREKILYNLHSKYVTVPDNWLCTHCGNTRHFKENCKARFQSQQKNKVFAKKVTTGNSERKKPTMNGDLNCLSAIDDDAELWHRRLGHVSFTLLNKLVRKNLVRGLPKSSFKDHKVCDACVKGKHVRSSFKPKWEVSTSRTLDLLHMDLCGPMRVASRGGKKYIFVIVDDYSRFTWTLFLRTN</sequence>
<dbReference type="KEGG" id="nta:107783142"/>
<dbReference type="SUPFAM" id="SSF53098">
    <property type="entry name" value="Ribonuclease H-like"/>
    <property type="match status" value="1"/>
</dbReference>
<dbReference type="PANTHER" id="PTHR34676">
    <property type="entry name" value="DUF4219 DOMAIN-CONTAINING PROTEIN-RELATED"/>
    <property type="match status" value="1"/>
</dbReference>
<dbReference type="GO" id="GO:0003676">
    <property type="term" value="F:nucleic acid binding"/>
    <property type="evidence" value="ECO:0007669"/>
    <property type="project" value="InterPro"/>
</dbReference>
<dbReference type="InterPro" id="IPR036397">
    <property type="entry name" value="RNaseH_sf"/>
</dbReference>
<dbReference type="Gene3D" id="3.30.420.10">
    <property type="entry name" value="Ribonuclease H-like superfamily/Ribonuclease H"/>
    <property type="match status" value="1"/>
</dbReference>
<proteinExistence type="predicted"/>
<gene>
    <name evidence="3" type="primary">LOC107783142</name>
</gene>
<dbReference type="Pfam" id="PF13976">
    <property type="entry name" value="gag_pre-integrs"/>
    <property type="match status" value="1"/>
</dbReference>
<name>A0A1S3Z5D1_TOBAC</name>
<organism evidence="3">
    <name type="scientific">Nicotiana tabacum</name>
    <name type="common">Common tobacco</name>
    <dbReference type="NCBI Taxonomy" id="4097"/>
    <lineage>
        <taxon>Eukaryota</taxon>
        <taxon>Viridiplantae</taxon>
        <taxon>Streptophyta</taxon>
        <taxon>Embryophyta</taxon>
        <taxon>Tracheophyta</taxon>
        <taxon>Spermatophyta</taxon>
        <taxon>Magnoliopsida</taxon>
        <taxon>eudicotyledons</taxon>
        <taxon>Gunneridae</taxon>
        <taxon>Pentapetalae</taxon>
        <taxon>asterids</taxon>
        <taxon>lamiids</taxon>
        <taxon>Solanales</taxon>
        <taxon>Solanaceae</taxon>
        <taxon>Nicotianoideae</taxon>
        <taxon>Nicotianeae</taxon>
        <taxon>Nicotiana</taxon>
    </lineage>
</organism>
<dbReference type="InterPro" id="IPR012337">
    <property type="entry name" value="RNaseH-like_sf"/>
</dbReference>
<dbReference type="Pfam" id="PF14223">
    <property type="entry name" value="Retrotran_gag_2"/>
    <property type="match status" value="1"/>
</dbReference>
<evidence type="ECO:0000313" key="3">
    <source>
        <dbReference type="RefSeq" id="XP_016459601.1"/>
    </source>
</evidence>
<dbReference type="PaxDb" id="4097-A0A1S3Z5D1"/>
<feature type="domain" description="GAG-pre-integrase" evidence="2">
    <location>
        <begin position="460"/>
        <end position="520"/>
    </location>
</feature>
<dbReference type="PANTHER" id="PTHR34676:SF8">
    <property type="entry name" value="TRANSMEMBRANE PROTEIN"/>
    <property type="match status" value="1"/>
</dbReference>
<dbReference type="AlphaFoldDB" id="A0A1S3Z5D1"/>
<reference evidence="3" key="1">
    <citation type="submission" date="2025-08" db="UniProtKB">
        <authorList>
            <consortium name="RefSeq"/>
        </authorList>
    </citation>
    <scope>IDENTIFICATION</scope>
</reference>
<evidence type="ECO:0000256" key="1">
    <source>
        <dbReference type="SAM" id="Coils"/>
    </source>
</evidence>